<dbReference type="Pfam" id="PF13530">
    <property type="entry name" value="SCP2_2"/>
    <property type="match status" value="1"/>
</dbReference>
<dbReference type="HAMAP" id="MF_01812">
    <property type="entry name" value="Eis"/>
    <property type="match status" value="1"/>
</dbReference>
<dbReference type="EMBL" id="NKYE01000006">
    <property type="protein sequence ID" value="OZM72948.1"/>
    <property type="molecule type" value="Genomic_DNA"/>
</dbReference>
<feature type="active site" description="Proton donor" evidence="4">
    <location>
        <position position="123"/>
    </location>
</feature>
<dbReference type="PROSITE" id="PS51186">
    <property type="entry name" value="GNAT"/>
    <property type="match status" value="1"/>
</dbReference>
<dbReference type="PANTHER" id="PTHR37817">
    <property type="entry name" value="N-ACETYLTRANSFERASE EIS"/>
    <property type="match status" value="1"/>
</dbReference>
<evidence type="ECO:0000313" key="7">
    <source>
        <dbReference type="Proteomes" id="UP000242444"/>
    </source>
</evidence>
<accession>A0A263D4F0</accession>
<evidence type="ECO:0000256" key="2">
    <source>
        <dbReference type="ARBA" id="ARBA00022679"/>
    </source>
</evidence>
<evidence type="ECO:0000256" key="3">
    <source>
        <dbReference type="ARBA" id="ARBA00023315"/>
    </source>
</evidence>
<dbReference type="InterPro" id="IPR016181">
    <property type="entry name" value="Acyl_CoA_acyltransferase"/>
</dbReference>
<dbReference type="PANTHER" id="PTHR37817:SF1">
    <property type="entry name" value="N-ACETYLTRANSFERASE EIS"/>
    <property type="match status" value="1"/>
</dbReference>
<dbReference type="NCBIfam" id="NF002367">
    <property type="entry name" value="PRK01346.1-4"/>
    <property type="match status" value="1"/>
</dbReference>
<dbReference type="Pfam" id="PF17668">
    <property type="entry name" value="Acetyltransf_17"/>
    <property type="match status" value="1"/>
</dbReference>
<feature type="binding site" evidence="4">
    <location>
        <begin position="82"/>
        <end position="84"/>
    </location>
    <ligand>
        <name>acetyl-CoA</name>
        <dbReference type="ChEBI" id="CHEBI:57288"/>
    </ligand>
</feature>
<keyword evidence="2 4" id="KW-0808">Transferase</keyword>
<gene>
    <name evidence="6" type="ORF">CFN78_11880</name>
</gene>
<organism evidence="6 7">
    <name type="scientific">Amycolatopsis antarctica</name>
    <dbReference type="NCBI Taxonomy" id="1854586"/>
    <lineage>
        <taxon>Bacteria</taxon>
        <taxon>Bacillati</taxon>
        <taxon>Actinomycetota</taxon>
        <taxon>Actinomycetes</taxon>
        <taxon>Pseudonocardiales</taxon>
        <taxon>Pseudonocardiaceae</taxon>
        <taxon>Amycolatopsis</taxon>
    </lineage>
</organism>
<dbReference type="InterPro" id="IPR025559">
    <property type="entry name" value="Eis_dom"/>
</dbReference>
<dbReference type="Pfam" id="PF13527">
    <property type="entry name" value="Acetyltransf_9"/>
    <property type="match status" value="1"/>
</dbReference>
<dbReference type="Gene3D" id="3.40.630.30">
    <property type="match status" value="2"/>
</dbReference>
<reference evidence="6 7" key="1">
    <citation type="submission" date="2017-07" db="EMBL/GenBank/DDBJ databases">
        <title>Amycolatopsis antarcticus sp. nov., isolated from the surface of an Antarcticus brown macroalga.</title>
        <authorList>
            <person name="Wang J."/>
            <person name="Leiva S."/>
            <person name="Huang J."/>
            <person name="Huang Y."/>
        </authorList>
    </citation>
    <scope>NUCLEOTIDE SEQUENCE [LARGE SCALE GENOMIC DNA]</scope>
    <source>
        <strain evidence="6 7">AU-G6</strain>
    </source>
</reference>
<dbReference type="Proteomes" id="UP000242444">
    <property type="component" value="Unassembled WGS sequence"/>
</dbReference>
<proteinExistence type="inferred from homology"/>
<dbReference type="SUPFAM" id="SSF55729">
    <property type="entry name" value="Acyl-CoA N-acyltransferases (Nat)"/>
    <property type="match status" value="1"/>
</dbReference>
<protein>
    <submittedName>
        <fullName evidence="6">GNAT family N-acetyltransferase</fullName>
    </submittedName>
</protein>
<evidence type="ECO:0000256" key="4">
    <source>
        <dbReference type="HAMAP-Rule" id="MF_01812"/>
    </source>
</evidence>
<dbReference type="SUPFAM" id="SSF55718">
    <property type="entry name" value="SCP-like"/>
    <property type="match status" value="1"/>
</dbReference>
<dbReference type="InterPro" id="IPR000182">
    <property type="entry name" value="GNAT_dom"/>
</dbReference>
<keyword evidence="3 4" id="KW-0012">Acyltransferase</keyword>
<evidence type="ECO:0000259" key="5">
    <source>
        <dbReference type="PROSITE" id="PS51186"/>
    </source>
</evidence>
<dbReference type="InterPro" id="IPR036527">
    <property type="entry name" value="SCP2_sterol-bd_dom_sf"/>
</dbReference>
<dbReference type="InParanoid" id="A0A263D4F0"/>
<dbReference type="AlphaFoldDB" id="A0A263D4F0"/>
<dbReference type="GO" id="GO:0030649">
    <property type="term" value="P:aminoglycoside antibiotic catabolic process"/>
    <property type="evidence" value="ECO:0007669"/>
    <property type="project" value="TreeGrafter"/>
</dbReference>
<evidence type="ECO:0000256" key="1">
    <source>
        <dbReference type="ARBA" id="ARBA00009213"/>
    </source>
</evidence>
<feature type="binding site" evidence="4">
    <location>
        <begin position="118"/>
        <end position="119"/>
    </location>
    <ligand>
        <name>acetyl-CoA</name>
        <dbReference type="ChEBI" id="CHEBI:57288"/>
    </ligand>
</feature>
<dbReference type="Gene3D" id="3.30.1050.10">
    <property type="entry name" value="SCP2 sterol-binding domain"/>
    <property type="match status" value="1"/>
</dbReference>
<dbReference type="InterPro" id="IPR041380">
    <property type="entry name" value="Acetyltransf_17"/>
</dbReference>
<dbReference type="InterPro" id="IPR051554">
    <property type="entry name" value="Acetyltransferase_Eis"/>
</dbReference>
<dbReference type="RefSeq" id="WP_094862806.1">
    <property type="nucleotide sequence ID" value="NZ_NKYE01000006.1"/>
</dbReference>
<comment type="similarity">
    <text evidence="1 4">Belongs to the acetyltransferase Eis family.</text>
</comment>
<keyword evidence="7" id="KW-1185">Reference proteome</keyword>
<feature type="binding site" evidence="4">
    <location>
        <begin position="90"/>
        <end position="95"/>
    </location>
    <ligand>
        <name>acetyl-CoA</name>
        <dbReference type="ChEBI" id="CHEBI:57288"/>
    </ligand>
</feature>
<dbReference type="GO" id="GO:0034069">
    <property type="term" value="F:aminoglycoside N-acetyltransferase activity"/>
    <property type="evidence" value="ECO:0007669"/>
    <property type="project" value="TreeGrafter"/>
</dbReference>
<feature type="domain" description="N-acetyltransferase" evidence="5">
    <location>
        <begin position="7"/>
        <end position="151"/>
    </location>
</feature>
<feature type="active site" description="Proton acceptor; via carboxylate" evidence="4">
    <location>
        <position position="401"/>
    </location>
</feature>
<dbReference type="InterPro" id="IPR022902">
    <property type="entry name" value="NAcTrfase_Eis"/>
</dbReference>
<comment type="caution">
    <text evidence="6">The sequence shown here is derived from an EMBL/GenBank/DDBJ whole genome shotgun (WGS) entry which is preliminary data.</text>
</comment>
<comment type="subunit">
    <text evidence="4">Homohexamer; trimer of dimers.</text>
</comment>
<name>A0A263D4F0_9PSEU</name>
<evidence type="ECO:0000313" key="6">
    <source>
        <dbReference type="EMBL" id="OZM72948.1"/>
    </source>
</evidence>
<dbReference type="OrthoDB" id="8399956at2"/>
<sequence length="401" mass="43569">MSDHTTRTLRDDEQRAASSLFRSTLHAAPPSDEEWERTRFAFQPDRTLGVFDRELIGTARSFDSTVVVPGGAAVPLAAVTGVGVRPDRTRRGVLRELMRAQFEDLSARGTVAALLYATEGPIYGRFGYGVGTRGLSYTVDRRRAVFRPEAPRGGEVELLDVDAAMARLPEIYSGLAASRPATMARPSYWWAGLGNRLRKADVPPVTVLHHGAGGVDGIAQYAVDRDSGADSATMRVDMLDTASDAAFAGLWRYLLGVDLVDRVKAWMRPLDEPTELLFTDPRVCRSTGVEDEAWLRLVDVPAALAARVRACGRLVIEVDDPVLPSNSGRYLITPDEVIRTGEPAQLRMGVDALAMIYLGTWRPSVLAGTGRVGVLDPEAPAIADRLFGIGADRAAWCGTFF</sequence>